<reference evidence="2" key="1">
    <citation type="submission" date="2018-05" db="EMBL/GenBank/DDBJ databases">
        <authorList>
            <person name="Lanie J.A."/>
            <person name="Ng W.-L."/>
            <person name="Kazmierczak K.M."/>
            <person name="Andrzejewski T.M."/>
            <person name="Davidsen T.M."/>
            <person name="Wayne K.J."/>
            <person name="Tettelin H."/>
            <person name="Glass J.I."/>
            <person name="Rusch D."/>
            <person name="Podicherti R."/>
            <person name="Tsui H.-C.T."/>
            <person name="Winkler M.E."/>
        </authorList>
    </citation>
    <scope>NUCLEOTIDE SEQUENCE</scope>
</reference>
<sequence>MFDTSPIDTWEGAGAVFNNFGGSGVMIWFLILIALMVLVIVAAAKSEKEHEREHG</sequence>
<feature type="transmembrane region" description="Helical" evidence="1">
    <location>
        <begin position="25"/>
        <end position="44"/>
    </location>
</feature>
<organism evidence="2">
    <name type="scientific">marine metagenome</name>
    <dbReference type="NCBI Taxonomy" id="408172"/>
    <lineage>
        <taxon>unclassified sequences</taxon>
        <taxon>metagenomes</taxon>
        <taxon>ecological metagenomes</taxon>
    </lineage>
</organism>
<keyword evidence="1" id="KW-0812">Transmembrane</keyword>
<dbReference type="EMBL" id="UINC01077662">
    <property type="protein sequence ID" value="SVC17982.1"/>
    <property type="molecule type" value="Genomic_DNA"/>
</dbReference>
<name>A0A382K3F0_9ZZZZ</name>
<protein>
    <submittedName>
        <fullName evidence="2">Uncharacterized protein</fullName>
    </submittedName>
</protein>
<accession>A0A382K3F0</accession>
<keyword evidence="1" id="KW-0472">Membrane</keyword>
<evidence type="ECO:0000313" key="2">
    <source>
        <dbReference type="EMBL" id="SVC17982.1"/>
    </source>
</evidence>
<gene>
    <name evidence="2" type="ORF">METZ01_LOCUS270836</name>
</gene>
<evidence type="ECO:0000256" key="1">
    <source>
        <dbReference type="SAM" id="Phobius"/>
    </source>
</evidence>
<dbReference type="AlphaFoldDB" id="A0A382K3F0"/>
<keyword evidence="1" id="KW-1133">Transmembrane helix</keyword>
<proteinExistence type="predicted"/>